<dbReference type="GO" id="GO:0005681">
    <property type="term" value="C:spliceosomal complex"/>
    <property type="evidence" value="ECO:0007669"/>
    <property type="project" value="UniProtKB-UniRule"/>
</dbReference>
<comment type="subcellular location">
    <subcellularLocation>
        <location evidence="1">Cytoplasm</location>
    </subcellularLocation>
</comment>
<dbReference type="PANTHER" id="PTHR12794:SF0">
    <property type="entry name" value="GEM-ASSOCIATED PROTEIN 2"/>
    <property type="match status" value="1"/>
</dbReference>
<dbReference type="InterPro" id="IPR035426">
    <property type="entry name" value="Gemin2/Brr1"/>
</dbReference>
<protein>
    <recommendedName>
        <fullName evidence="6 7">Gem-associated protein 2</fullName>
    </recommendedName>
</protein>
<keyword evidence="4 7" id="KW-0508">mRNA splicing</keyword>
<dbReference type="GO" id="GO:0000387">
    <property type="term" value="P:spliceosomal snRNP assembly"/>
    <property type="evidence" value="ECO:0007669"/>
    <property type="project" value="UniProtKB-UniRule"/>
</dbReference>
<evidence type="ECO:0000256" key="4">
    <source>
        <dbReference type="ARBA" id="ARBA00023187"/>
    </source>
</evidence>
<evidence type="ECO:0000256" key="3">
    <source>
        <dbReference type="ARBA" id="ARBA00022664"/>
    </source>
</evidence>
<evidence type="ECO:0000256" key="1">
    <source>
        <dbReference type="ARBA" id="ARBA00004496"/>
    </source>
</evidence>
<evidence type="ECO:0000256" key="5">
    <source>
        <dbReference type="ARBA" id="ARBA00025758"/>
    </source>
</evidence>
<dbReference type="AlphaFoldDB" id="A0A915KN91"/>
<evidence type="ECO:0000313" key="9">
    <source>
        <dbReference type="WBParaSite" id="nRc.2.0.1.t40256-RA"/>
    </source>
</evidence>
<dbReference type="Pfam" id="PF04938">
    <property type="entry name" value="SIP1"/>
    <property type="match status" value="1"/>
</dbReference>
<keyword evidence="3 7" id="KW-0507">mRNA processing</keyword>
<dbReference type="WBParaSite" id="nRc.2.0.1.t40256-RA">
    <property type="protein sequence ID" value="nRc.2.0.1.t40256-RA"/>
    <property type="gene ID" value="nRc.2.0.1.g40256"/>
</dbReference>
<dbReference type="Gene3D" id="1.20.58.1070">
    <property type="match status" value="1"/>
</dbReference>
<comment type="similarity">
    <text evidence="5 7">Belongs to the gemin-2 family.</text>
</comment>
<dbReference type="PIRSF" id="PIRSF038038">
    <property type="entry name" value="SMN_Gemin2"/>
    <property type="match status" value="1"/>
</dbReference>
<dbReference type="InterPro" id="IPR017364">
    <property type="entry name" value="GEMIN2"/>
</dbReference>
<dbReference type="PANTHER" id="PTHR12794">
    <property type="entry name" value="GEMIN2"/>
    <property type="match status" value="1"/>
</dbReference>
<keyword evidence="2 7" id="KW-0963">Cytoplasm</keyword>
<comment type="subunit">
    <text evidence="7">Part of the core SMN complex.</text>
</comment>
<dbReference type="GO" id="GO:0000245">
    <property type="term" value="P:spliceosomal complex assembly"/>
    <property type="evidence" value="ECO:0007669"/>
    <property type="project" value="UniProtKB-UniRule"/>
</dbReference>
<sequence>MDQELIFVVSEQELEVVNLDQAPTSADQYLKQVMRSRKDYPLQQAQLNVTKIDANRQEVLANDQSSNITKVKFDPPRWWVNKQCADFSALREKFATKKLTKKTIIYSSDEVLIPDSNDEDGWREFMFEKCKVELQDIDDQSALSTKITNCYGPKGTPPLFHILAKMSQTDVKNALEFCCAWFCESIPDDGSADVESVKKFESNVVYIREITQWLFALTCALELLEPEPCSALRDLARQCLKLKEYSQNEHLRLVYDWFICIVAYYFEQKDLVV</sequence>
<name>A0A915KN91_ROMCU</name>
<evidence type="ECO:0000256" key="2">
    <source>
        <dbReference type="ARBA" id="ARBA00022490"/>
    </source>
</evidence>
<reference evidence="9" key="1">
    <citation type="submission" date="2022-11" db="UniProtKB">
        <authorList>
            <consortium name="WormBaseParasite"/>
        </authorList>
    </citation>
    <scope>IDENTIFICATION</scope>
</reference>
<dbReference type="GO" id="GO:0032797">
    <property type="term" value="C:SMN complex"/>
    <property type="evidence" value="ECO:0007669"/>
    <property type="project" value="UniProtKB-UniRule"/>
</dbReference>
<evidence type="ECO:0000256" key="6">
    <source>
        <dbReference type="ARBA" id="ARBA00047179"/>
    </source>
</evidence>
<accession>A0A915KN91</accession>
<evidence type="ECO:0000313" key="8">
    <source>
        <dbReference type="Proteomes" id="UP000887565"/>
    </source>
</evidence>
<dbReference type="Proteomes" id="UP000887565">
    <property type="component" value="Unplaced"/>
</dbReference>
<comment type="function">
    <text evidence="7">The SMN complex catalyzes the assembly of small nuclear ribonucleoproteins (snRNPs), the building blocks of the spliceosome, and thereby plays an important role in the splicing of cellular pre-mRNAs.</text>
</comment>
<organism evidence="8 9">
    <name type="scientific">Romanomermis culicivorax</name>
    <name type="common">Nematode worm</name>
    <dbReference type="NCBI Taxonomy" id="13658"/>
    <lineage>
        <taxon>Eukaryota</taxon>
        <taxon>Metazoa</taxon>
        <taxon>Ecdysozoa</taxon>
        <taxon>Nematoda</taxon>
        <taxon>Enoplea</taxon>
        <taxon>Dorylaimia</taxon>
        <taxon>Mermithida</taxon>
        <taxon>Mermithoidea</taxon>
        <taxon>Mermithidae</taxon>
        <taxon>Romanomermis</taxon>
    </lineage>
</organism>
<proteinExistence type="inferred from homology"/>
<keyword evidence="8" id="KW-1185">Reference proteome</keyword>
<evidence type="ECO:0000256" key="7">
    <source>
        <dbReference type="PIRNR" id="PIRNR038038"/>
    </source>
</evidence>